<evidence type="ECO:0008006" key="3">
    <source>
        <dbReference type="Google" id="ProtNLM"/>
    </source>
</evidence>
<organism evidence="1 2">
    <name type="scientific">Isachenkonia alkalipeptolytica</name>
    <dbReference type="NCBI Taxonomy" id="2565777"/>
    <lineage>
        <taxon>Bacteria</taxon>
        <taxon>Bacillati</taxon>
        <taxon>Bacillota</taxon>
        <taxon>Clostridia</taxon>
        <taxon>Eubacteriales</taxon>
        <taxon>Clostridiaceae</taxon>
        <taxon>Isachenkonia</taxon>
    </lineage>
</organism>
<reference evidence="1 2" key="1">
    <citation type="submission" date="2019-04" db="EMBL/GenBank/DDBJ databases">
        <title>Isachenkonia alkalipeptolytica gen. nov. sp. nov. a new anaerobic, alkiliphilic organothrophic bacterium capable to reduce synthesized ferrihydrite isolated from a soda lake.</title>
        <authorList>
            <person name="Toshchakov S.V."/>
            <person name="Zavarzina D.G."/>
            <person name="Zhilina T.N."/>
            <person name="Kostrikina N.A."/>
            <person name="Kublanov I.V."/>
        </authorList>
    </citation>
    <scope>NUCLEOTIDE SEQUENCE [LARGE SCALE GENOMIC DNA]</scope>
    <source>
        <strain evidence="1 2">Z-1701</strain>
    </source>
</reference>
<dbReference type="Proteomes" id="UP000449710">
    <property type="component" value="Unassembled WGS sequence"/>
</dbReference>
<evidence type="ECO:0000313" key="2">
    <source>
        <dbReference type="Proteomes" id="UP000449710"/>
    </source>
</evidence>
<dbReference type="AlphaFoldDB" id="A0AA44BE79"/>
<dbReference type="InterPro" id="IPR011990">
    <property type="entry name" value="TPR-like_helical_dom_sf"/>
</dbReference>
<proteinExistence type="predicted"/>
<keyword evidence="2" id="KW-1185">Reference proteome</keyword>
<dbReference type="RefSeq" id="WP_160718483.1">
    <property type="nucleotide sequence ID" value="NZ_SUMG01000001.1"/>
</dbReference>
<protein>
    <recommendedName>
        <fullName evidence="3">Tetratricopeptide repeat protein</fullName>
    </recommendedName>
</protein>
<comment type="caution">
    <text evidence="1">The sequence shown here is derived from an EMBL/GenBank/DDBJ whole genome shotgun (WGS) entry which is preliminary data.</text>
</comment>
<evidence type="ECO:0000313" key="1">
    <source>
        <dbReference type="EMBL" id="NBG87191.1"/>
    </source>
</evidence>
<name>A0AA44BE79_9CLOT</name>
<dbReference type="SUPFAM" id="SSF48452">
    <property type="entry name" value="TPR-like"/>
    <property type="match status" value="1"/>
</dbReference>
<accession>A0AA44BE79</accession>
<dbReference type="EMBL" id="SUMG01000001">
    <property type="protein sequence ID" value="NBG87191.1"/>
    <property type="molecule type" value="Genomic_DNA"/>
</dbReference>
<sequence>MKIKLKVKTLILFSLGFLLMVFVLLPKGNIIIARALNHMDSPYAEAFYERYLDQNFGNPSFSARVEYAESLIDGFHRYGRFNSFSGGGSNNRPEDMEKAKTLIIEGLNRQKNLENHEVIYIEAYRLLMDLLIATGDAEGFNSWLNMEVGESKEFQELQLVYEAYFQIYFGDMKRAKVLLEEEIDPDYYQREQQVLLAEIALRDGDLESAEEHITQARALYAEDSKALERSVFGTGAFSNQKYWMNNYRKDISGDFTLSGRVVFEGEPMPFVEIYVKSGLDSGWSSRGERFVAITDEGGYFETIGLRRGSYDVGIGIDTSRIHDKYYVQNQGDLAKGYLLLEEDHYMELSFIEPIQFNDVKDRYTVTEEEEFNLSWESVPGAAYYQVQFLSFSNPMEKSGSHTQRPLITSDGEEKITENQGNFTVSSINQKIIGGIVTYGDEDMLLGSTAVLRPILPGVEYPMIIKAFDEAGQEITSSLALRGDYNEVPSFTLEGELTEGEELILNEDYPEAITFYKDHLHDEEIREEALRTLSLLYHYGWKRGEEDPSLALSFAKEYFEETGHSQNLEMIIGRLSLEELEKNRNKIENLIQEIEEPEEPYSIQQVRANLYLIDRDWESALTVYEENEDALSSKVLYLDLLLGDYQRASKRLRDSRFHIYRMDPLRTEEALQALSEEGLSFADETRLEKLMEALLIESRDSAEEVYREILPDVESKALRDLLYEIHLNNNWDRDW</sequence>
<gene>
    <name evidence="1" type="ORF">ISALK_01625</name>
</gene>